<gene>
    <name evidence="2" type="ORF">GYMLUDRAFT_97313</name>
</gene>
<feature type="chain" id="PRO_5002224508" evidence="1">
    <location>
        <begin position="26"/>
        <end position="387"/>
    </location>
</feature>
<keyword evidence="3" id="KW-1185">Reference proteome</keyword>
<accession>A0A0D0B8Z1</accession>
<evidence type="ECO:0000256" key="1">
    <source>
        <dbReference type="SAM" id="SignalP"/>
    </source>
</evidence>
<feature type="signal peptide" evidence="1">
    <location>
        <begin position="1"/>
        <end position="25"/>
    </location>
</feature>
<proteinExistence type="predicted"/>
<reference evidence="2 3" key="1">
    <citation type="submission" date="2014-04" db="EMBL/GenBank/DDBJ databases">
        <title>Evolutionary Origins and Diversification of the Mycorrhizal Mutualists.</title>
        <authorList>
            <consortium name="DOE Joint Genome Institute"/>
            <consortium name="Mycorrhizal Genomics Consortium"/>
            <person name="Kohler A."/>
            <person name="Kuo A."/>
            <person name="Nagy L.G."/>
            <person name="Floudas D."/>
            <person name="Copeland A."/>
            <person name="Barry K.W."/>
            <person name="Cichocki N."/>
            <person name="Veneault-Fourrey C."/>
            <person name="LaButti K."/>
            <person name="Lindquist E.A."/>
            <person name="Lipzen A."/>
            <person name="Lundell T."/>
            <person name="Morin E."/>
            <person name="Murat C."/>
            <person name="Riley R."/>
            <person name="Ohm R."/>
            <person name="Sun H."/>
            <person name="Tunlid A."/>
            <person name="Henrissat B."/>
            <person name="Grigoriev I.V."/>
            <person name="Hibbett D.S."/>
            <person name="Martin F."/>
        </authorList>
    </citation>
    <scope>NUCLEOTIDE SEQUENCE [LARGE SCALE GENOMIC DNA]</scope>
    <source>
        <strain evidence="2 3">FD-317 M1</strain>
    </source>
</reference>
<protein>
    <submittedName>
        <fullName evidence="2">Uncharacterized protein</fullName>
    </submittedName>
</protein>
<dbReference type="OrthoDB" id="10679287at2759"/>
<keyword evidence="1" id="KW-0732">Signal</keyword>
<evidence type="ECO:0000313" key="3">
    <source>
        <dbReference type="Proteomes" id="UP000053593"/>
    </source>
</evidence>
<sequence length="387" mass="42395">MMVSFRSYSSLLTLVPLSLFLTAFAAPHGMSVSGRDSFDIEIRAYTDPTEVSATQHHAIREETTLNLRDDASHSQVYTARSSPPKFNANSKLQGFAIRTPSKAGQGKDGEYKSYSVIGSYKGHANGELVVEVFNGKDKAANLKNVQTEINQRFKSGQYVDAGMLTNLELGRQGFPAVLIKPMTPIPVKSAGKFKDDVYLQDIKIGPKKAGLKAGEQPSYALQGKRNGQFIEVFPKSGDLSVVVKTIEKYEKLGQYVESGMVKAADVQAQKELGSVQPMRGVVWKPLEQHPVDEHAKDDILKGYTIGNKVSSGKNGEYDTYSLTKGGTQNHFLLEVFPPNGNQALGKEMENFKKNGQLVDYGRVENAKFGKGQRGAIIIKVDENRAPA</sequence>
<organism evidence="2 3">
    <name type="scientific">Collybiopsis luxurians FD-317 M1</name>
    <dbReference type="NCBI Taxonomy" id="944289"/>
    <lineage>
        <taxon>Eukaryota</taxon>
        <taxon>Fungi</taxon>
        <taxon>Dikarya</taxon>
        <taxon>Basidiomycota</taxon>
        <taxon>Agaricomycotina</taxon>
        <taxon>Agaricomycetes</taxon>
        <taxon>Agaricomycetidae</taxon>
        <taxon>Agaricales</taxon>
        <taxon>Marasmiineae</taxon>
        <taxon>Omphalotaceae</taxon>
        <taxon>Collybiopsis</taxon>
        <taxon>Collybiopsis luxurians</taxon>
    </lineage>
</organism>
<evidence type="ECO:0000313" key="2">
    <source>
        <dbReference type="EMBL" id="KIK60000.1"/>
    </source>
</evidence>
<dbReference type="Proteomes" id="UP000053593">
    <property type="component" value="Unassembled WGS sequence"/>
</dbReference>
<dbReference type="AlphaFoldDB" id="A0A0D0B8Z1"/>
<dbReference type="EMBL" id="KN834777">
    <property type="protein sequence ID" value="KIK60000.1"/>
    <property type="molecule type" value="Genomic_DNA"/>
</dbReference>
<dbReference type="HOGENOM" id="CLU_713819_0_0_1"/>
<name>A0A0D0B8Z1_9AGAR</name>